<name>A0A0D2ACL4_9EURO</name>
<proteinExistence type="predicted"/>
<dbReference type="EMBL" id="KN847047">
    <property type="protein sequence ID" value="KIW22547.1"/>
    <property type="molecule type" value="Genomic_DNA"/>
</dbReference>
<reference evidence="2 3" key="1">
    <citation type="submission" date="2015-01" db="EMBL/GenBank/DDBJ databases">
        <title>The Genome Sequence of Cladophialophora immunda CBS83496.</title>
        <authorList>
            <consortium name="The Broad Institute Genomics Platform"/>
            <person name="Cuomo C."/>
            <person name="de Hoog S."/>
            <person name="Gorbushina A."/>
            <person name="Stielow B."/>
            <person name="Teixiera M."/>
            <person name="Abouelleil A."/>
            <person name="Chapman S.B."/>
            <person name="Priest M."/>
            <person name="Young S.K."/>
            <person name="Wortman J."/>
            <person name="Nusbaum C."/>
            <person name="Birren B."/>
        </authorList>
    </citation>
    <scope>NUCLEOTIDE SEQUENCE [LARGE SCALE GENOMIC DNA]</scope>
    <source>
        <strain evidence="2 3">CBS 83496</strain>
    </source>
</reference>
<feature type="domain" description="SET" evidence="1">
    <location>
        <begin position="18"/>
        <end position="269"/>
    </location>
</feature>
<gene>
    <name evidence="2" type="ORF">PV07_12425</name>
</gene>
<dbReference type="VEuPathDB" id="FungiDB:PV07_12425"/>
<dbReference type="Proteomes" id="UP000054466">
    <property type="component" value="Unassembled WGS sequence"/>
</dbReference>
<dbReference type="InterPro" id="IPR001214">
    <property type="entry name" value="SET_dom"/>
</dbReference>
<dbReference type="Gene3D" id="3.90.1410.10">
    <property type="entry name" value="set domain protein methyltransferase, domain 1"/>
    <property type="match status" value="1"/>
</dbReference>
<evidence type="ECO:0000313" key="2">
    <source>
        <dbReference type="EMBL" id="KIW22547.1"/>
    </source>
</evidence>
<dbReference type="OrthoDB" id="441812at2759"/>
<dbReference type="GeneID" id="27351619"/>
<dbReference type="PANTHER" id="PTHR13271:SF76">
    <property type="entry name" value="SET DOMAIN-CONTAINING PROTEIN 8"/>
    <property type="match status" value="1"/>
</dbReference>
<dbReference type="AlphaFoldDB" id="A0A0D2ACL4"/>
<dbReference type="GO" id="GO:0016279">
    <property type="term" value="F:protein-lysine N-methyltransferase activity"/>
    <property type="evidence" value="ECO:0007669"/>
    <property type="project" value="TreeGrafter"/>
</dbReference>
<sequence length="485" mass="54171">MRHVSLPLEDLKVWAHFNDVQLFETSIEPHIVREDGNDKGGGLLATGEHGPGQPLVAVPHELVLSKERVEQYAKADQSLKELVEAAASLVQSPRTTVLLFLIYQMTINNSSSHGHGLGFNNPFAGYVKMLPDAIPLPTFYTAEERELLIGTSLSEALEQKVISLEREFDSLKAATAKIPWCQEIWWSESADCLTFEDWKLADAMYRSRALELPQGVGVGMVPVIDMANHASDDRYNARFEVDEDSGSVLLVVRDDRIVHKGDEITIMYGCGGACEMIFSYGFLEEHASSAREIFLSLSIPSDDPLRLAKVRFAQEAPGVRIYVDDSDQVRWESTFVWWACINEEDGLDFRVEQTIDGGTELKALWKDNALASDTSLQSILLADRLRDIFVLRAVVTIQARIEEQGSRLAGHEEQYNNTVCSDQVRDSVYGAIGKLRSLEMELLTRAYQTLEEEKAQLLESTIVHDFLAQVQGGTESPGRTPDDFS</sequence>
<dbReference type="PROSITE" id="PS50280">
    <property type="entry name" value="SET"/>
    <property type="match status" value="1"/>
</dbReference>
<dbReference type="CDD" id="cd10527">
    <property type="entry name" value="SET_LSMT"/>
    <property type="match status" value="1"/>
</dbReference>
<accession>A0A0D2ACL4</accession>
<protein>
    <recommendedName>
        <fullName evidence="1">SET domain-containing protein</fullName>
    </recommendedName>
</protein>
<keyword evidence="3" id="KW-1185">Reference proteome</keyword>
<evidence type="ECO:0000313" key="3">
    <source>
        <dbReference type="Proteomes" id="UP000054466"/>
    </source>
</evidence>
<evidence type="ECO:0000259" key="1">
    <source>
        <dbReference type="PROSITE" id="PS50280"/>
    </source>
</evidence>
<dbReference type="SUPFAM" id="SSF82199">
    <property type="entry name" value="SET domain"/>
    <property type="match status" value="1"/>
</dbReference>
<dbReference type="PANTHER" id="PTHR13271">
    <property type="entry name" value="UNCHARACTERIZED PUTATIVE METHYLTRANSFERASE"/>
    <property type="match status" value="1"/>
</dbReference>
<dbReference type="STRING" id="569365.A0A0D2ACL4"/>
<organism evidence="2 3">
    <name type="scientific">Cladophialophora immunda</name>
    <dbReference type="NCBI Taxonomy" id="569365"/>
    <lineage>
        <taxon>Eukaryota</taxon>
        <taxon>Fungi</taxon>
        <taxon>Dikarya</taxon>
        <taxon>Ascomycota</taxon>
        <taxon>Pezizomycotina</taxon>
        <taxon>Eurotiomycetes</taxon>
        <taxon>Chaetothyriomycetidae</taxon>
        <taxon>Chaetothyriales</taxon>
        <taxon>Herpotrichiellaceae</taxon>
        <taxon>Cladophialophora</taxon>
    </lineage>
</organism>
<dbReference type="InterPro" id="IPR046341">
    <property type="entry name" value="SET_dom_sf"/>
</dbReference>
<dbReference type="GO" id="GO:0005634">
    <property type="term" value="C:nucleus"/>
    <property type="evidence" value="ECO:0007669"/>
    <property type="project" value="TreeGrafter"/>
</dbReference>
<dbReference type="RefSeq" id="XP_016242763.1">
    <property type="nucleotide sequence ID" value="XM_016399951.1"/>
</dbReference>
<dbReference type="InterPro" id="IPR050600">
    <property type="entry name" value="SETD3_SETD6_MTase"/>
</dbReference>